<name>A0A0A2UQJ9_9BACI</name>
<reference evidence="1 2" key="1">
    <citation type="submission" date="2013-08" db="EMBL/GenBank/DDBJ databases">
        <title>Genome of Pontibacillus chungwhensis.</title>
        <authorList>
            <person name="Wang Q."/>
            <person name="Wang G."/>
        </authorList>
    </citation>
    <scope>NUCLEOTIDE SEQUENCE [LARGE SCALE GENOMIC DNA]</scope>
    <source>
        <strain evidence="1 2">BH030062</strain>
    </source>
</reference>
<organism evidence="1 2">
    <name type="scientific">Pontibacillus chungwhensis BH030062</name>
    <dbReference type="NCBI Taxonomy" id="1385513"/>
    <lineage>
        <taxon>Bacteria</taxon>
        <taxon>Bacillati</taxon>
        <taxon>Bacillota</taxon>
        <taxon>Bacilli</taxon>
        <taxon>Bacillales</taxon>
        <taxon>Bacillaceae</taxon>
        <taxon>Pontibacillus</taxon>
    </lineage>
</organism>
<evidence type="ECO:0000313" key="2">
    <source>
        <dbReference type="Proteomes" id="UP000030153"/>
    </source>
</evidence>
<evidence type="ECO:0000313" key="1">
    <source>
        <dbReference type="EMBL" id="KGP90572.1"/>
    </source>
</evidence>
<dbReference type="EMBL" id="AVBG01000011">
    <property type="protein sequence ID" value="KGP90572.1"/>
    <property type="molecule type" value="Genomic_DNA"/>
</dbReference>
<proteinExistence type="predicted"/>
<accession>A0A0A2UQJ9</accession>
<gene>
    <name evidence="1" type="ORF">N780_04025</name>
</gene>
<dbReference type="Proteomes" id="UP000030153">
    <property type="component" value="Unassembled WGS sequence"/>
</dbReference>
<keyword evidence="2" id="KW-1185">Reference proteome</keyword>
<comment type="caution">
    <text evidence="1">The sequence shown here is derived from an EMBL/GenBank/DDBJ whole genome shotgun (WGS) entry which is preliminary data.</text>
</comment>
<protein>
    <submittedName>
        <fullName evidence="1">Uncharacterized protein</fullName>
    </submittedName>
</protein>
<sequence>MKMPLTISTIKQKPIMSLALRPAIAKAGNAQNGWIIFVQASPQATAIAVFGIETPNSFAASSIIGACTAHCPPPEGTKKFTIPALMNAKNGNVNSVEMFTNQEDISCANPEATIIPIIPA</sequence>
<dbReference type="AlphaFoldDB" id="A0A0A2UQJ9"/>